<reference evidence="1" key="1">
    <citation type="submission" date="2021-01" db="EMBL/GenBank/DDBJ databases">
        <authorList>
            <person name="Corre E."/>
            <person name="Pelletier E."/>
            <person name="Niang G."/>
            <person name="Scheremetjew M."/>
            <person name="Finn R."/>
            <person name="Kale V."/>
            <person name="Holt S."/>
            <person name="Cochrane G."/>
            <person name="Meng A."/>
            <person name="Brown T."/>
            <person name="Cohen L."/>
        </authorList>
    </citation>
    <scope>NUCLEOTIDE SEQUENCE</scope>
    <source>
        <strain evidence="1">CCMP147</strain>
    </source>
</reference>
<accession>A0A7R9WFV4</accession>
<name>A0A7R9WFV4_9STRA</name>
<protein>
    <submittedName>
        <fullName evidence="1">Uncharacterized protein</fullName>
    </submittedName>
</protein>
<proteinExistence type="predicted"/>
<organism evidence="1">
    <name type="scientific">Pseudictyota dubia</name>
    <dbReference type="NCBI Taxonomy" id="2749911"/>
    <lineage>
        <taxon>Eukaryota</taxon>
        <taxon>Sar</taxon>
        <taxon>Stramenopiles</taxon>
        <taxon>Ochrophyta</taxon>
        <taxon>Bacillariophyta</taxon>
        <taxon>Mediophyceae</taxon>
        <taxon>Biddulphiophycidae</taxon>
        <taxon>Eupodiscales</taxon>
        <taxon>Odontellaceae</taxon>
        <taxon>Pseudictyota</taxon>
    </lineage>
</organism>
<evidence type="ECO:0000313" key="1">
    <source>
        <dbReference type="EMBL" id="CAD8322278.1"/>
    </source>
</evidence>
<dbReference type="EMBL" id="HBED01041142">
    <property type="protein sequence ID" value="CAD8322278.1"/>
    <property type="molecule type" value="Transcribed_RNA"/>
</dbReference>
<dbReference type="AlphaFoldDB" id="A0A7R9WFV4"/>
<sequence length="185" mass="20874">MATAYFMIGEREKSIQISGNTLQEMQRSYEKQEGESLVEMYDSKIGRADPNKTNVMKAAQCTVNSMIAQHALAEDLNSADMLSSRQFEAVKLCHDGKVDDAIDIFKAILQNMANCKGWDPLNCVKLHMDMSNAFLLKGEIHESQKSIDAAVKLIHEGEIPRNHPVISQVQRLHRLHYKRGSLESQ</sequence>
<gene>
    <name evidence="1" type="ORF">TDUB1175_LOCUS20695</name>
</gene>